<dbReference type="InterPro" id="IPR017476">
    <property type="entry name" value="UDP-Glc/GDP-Man"/>
</dbReference>
<evidence type="ECO:0000256" key="9">
    <source>
        <dbReference type="PIRSR" id="PIRSR500134-2"/>
    </source>
</evidence>
<dbReference type="PANTHER" id="PTHR43750">
    <property type="entry name" value="UDP-GLUCOSE 6-DEHYDROGENASE TUAD"/>
    <property type="match status" value="1"/>
</dbReference>
<feature type="binding site" evidence="10">
    <location>
        <position position="35"/>
    </location>
    <ligand>
        <name>NAD(+)</name>
        <dbReference type="ChEBI" id="CHEBI:57540"/>
    </ligand>
</feature>
<dbReference type="KEGG" id="cyu:UCYN_11770"/>
<evidence type="ECO:0000256" key="10">
    <source>
        <dbReference type="PIRSR" id="PIRSR500134-3"/>
    </source>
</evidence>
<dbReference type="SUPFAM" id="SSF48179">
    <property type="entry name" value="6-phosphogluconate dehydrogenase C-terminal domain-like"/>
    <property type="match status" value="1"/>
</dbReference>
<feature type="binding site" evidence="9">
    <location>
        <position position="223"/>
    </location>
    <ligand>
        <name>substrate</name>
    </ligand>
</feature>
<comment type="pathway">
    <text evidence="1">Nucleotide-sugar biosynthesis; UDP-alpha-D-glucuronate biosynthesis; UDP-alpha-D-glucuronate from UDP-alpha-D-glucose: step 1/1.</text>
</comment>
<evidence type="ECO:0000256" key="1">
    <source>
        <dbReference type="ARBA" id="ARBA00004701"/>
    </source>
</evidence>
<dbReference type="OrthoDB" id="9803238at2"/>
<accession>D3EQU6</accession>
<evidence type="ECO:0000256" key="2">
    <source>
        <dbReference type="ARBA" id="ARBA00006601"/>
    </source>
</evidence>
<feature type="binding site" evidence="10">
    <location>
        <position position="30"/>
    </location>
    <ligand>
        <name>NAD(+)</name>
        <dbReference type="ChEBI" id="CHEBI:57540"/>
    </ligand>
</feature>
<dbReference type="RefSeq" id="WP_012954533.1">
    <property type="nucleotide sequence ID" value="NC_013771.1"/>
</dbReference>
<evidence type="ECO:0000256" key="4">
    <source>
        <dbReference type="ARBA" id="ARBA00023002"/>
    </source>
</evidence>
<dbReference type="Pfam" id="PF00984">
    <property type="entry name" value="UDPG_MGDP_dh"/>
    <property type="match status" value="1"/>
</dbReference>
<keyword evidence="4 7" id="KW-0560">Oxidoreductase</keyword>
<dbReference type="InterPro" id="IPR014026">
    <property type="entry name" value="UDP-Glc/GDP-Man_DH_dimer"/>
</dbReference>
<dbReference type="Gene3D" id="1.20.5.100">
    <property type="entry name" value="Cytochrome c1, transmembrane anchor, C-terminal"/>
    <property type="match status" value="1"/>
</dbReference>
<dbReference type="EMBL" id="CP001842">
    <property type="protein sequence ID" value="ADB95846.1"/>
    <property type="molecule type" value="Genomic_DNA"/>
</dbReference>
<feature type="binding site" evidence="10">
    <location>
        <position position="346"/>
    </location>
    <ligand>
        <name>NAD(+)</name>
        <dbReference type="ChEBI" id="CHEBI:57540"/>
    </ligand>
</feature>
<dbReference type="PIRSF" id="PIRSF500134">
    <property type="entry name" value="UDPglc_DH_bac"/>
    <property type="match status" value="1"/>
</dbReference>
<evidence type="ECO:0000313" key="13">
    <source>
        <dbReference type="Proteomes" id="UP000001405"/>
    </source>
</evidence>
<feature type="domain" description="UDP-glucose/GDP-mannose dehydrogenase C-terminal" evidence="11">
    <location>
        <begin position="332"/>
        <end position="434"/>
    </location>
</feature>
<dbReference type="InterPro" id="IPR014027">
    <property type="entry name" value="UDP-Glc/GDP-Man_DH_C"/>
</dbReference>
<dbReference type="InterPro" id="IPR008927">
    <property type="entry name" value="6-PGluconate_DH-like_C_sf"/>
</dbReference>
<dbReference type="Gene3D" id="3.40.50.720">
    <property type="entry name" value="NAD(P)-binding Rossmann-like Domain"/>
    <property type="match status" value="2"/>
</dbReference>
<proteinExistence type="inferred from homology"/>
<dbReference type="AlphaFoldDB" id="D3EQU6"/>
<dbReference type="STRING" id="1453429.UCYN_11770"/>
<evidence type="ECO:0000256" key="3">
    <source>
        <dbReference type="ARBA" id="ARBA00012954"/>
    </source>
</evidence>
<dbReference type="NCBIfam" id="TIGR03026">
    <property type="entry name" value="NDP-sugDHase"/>
    <property type="match status" value="1"/>
</dbReference>
<reference evidence="12 13" key="1">
    <citation type="journal article" date="2010" name="Nature">
        <title>Metabolic streamlining in an open-ocean nitrogen-fixing cyanobacterium.</title>
        <authorList>
            <person name="Tripp H.J."/>
            <person name="Bench S.R."/>
            <person name="Turk K.A."/>
            <person name="Foster R.A."/>
            <person name="Desany B.A."/>
            <person name="Niazi F."/>
            <person name="Affourtit J.P."/>
            <person name="Zehr J.P."/>
        </authorList>
    </citation>
    <scope>NUCLEOTIDE SEQUENCE [LARGE SCALE GENOMIC DNA]</scope>
    <source>
        <strain evidence="13">ALOHA</strain>
    </source>
</reference>
<dbReference type="SUPFAM" id="SSF52413">
    <property type="entry name" value="UDP-glucose/GDP-mannose dehydrogenase C-terminal domain"/>
    <property type="match status" value="1"/>
</dbReference>
<dbReference type="HOGENOM" id="CLU_023810_1_2_3"/>
<dbReference type="Pfam" id="PF03720">
    <property type="entry name" value="UDPG_MGDP_dh_C"/>
    <property type="match status" value="1"/>
</dbReference>
<dbReference type="PANTHER" id="PTHR43750:SF3">
    <property type="entry name" value="UDP-GLUCOSE 6-DEHYDROGENASE TUAD"/>
    <property type="match status" value="1"/>
</dbReference>
<evidence type="ECO:0000256" key="7">
    <source>
        <dbReference type="PIRNR" id="PIRNR000124"/>
    </source>
</evidence>
<dbReference type="Proteomes" id="UP000001405">
    <property type="component" value="Chromosome"/>
</dbReference>
<dbReference type="InterPro" id="IPR036291">
    <property type="entry name" value="NAD(P)-bd_dom_sf"/>
</dbReference>
<dbReference type="UniPathway" id="UPA00038">
    <property type="reaction ID" value="UER00491"/>
</dbReference>
<comment type="similarity">
    <text evidence="2 7">Belongs to the UDP-glucose/GDP-mannose dehydrogenase family.</text>
</comment>
<evidence type="ECO:0000313" key="12">
    <source>
        <dbReference type="EMBL" id="ADB95846.1"/>
    </source>
</evidence>
<dbReference type="Pfam" id="PF03721">
    <property type="entry name" value="UDPG_MGDP_dh_N"/>
    <property type="match status" value="1"/>
</dbReference>
<dbReference type="InterPro" id="IPR028357">
    <property type="entry name" value="UDPglc_DH_bac"/>
</dbReference>
<feature type="binding site" evidence="10">
    <location>
        <position position="86"/>
    </location>
    <ligand>
        <name>NAD(+)</name>
        <dbReference type="ChEBI" id="CHEBI:57540"/>
    </ligand>
</feature>
<comment type="catalytic activity">
    <reaction evidence="6 7">
        <text>UDP-alpha-D-glucose + 2 NAD(+) + H2O = UDP-alpha-D-glucuronate + 2 NADH + 3 H(+)</text>
        <dbReference type="Rhea" id="RHEA:23596"/>
        <dbReference type="ChEBI" id="CHEBI:15377"/>
        <dbReference type="ChEBI" id="CHEBI:15378"/>
        <dbReference type="ChEBI" id="CHEBI:57540"/>
        <dbReference type="ChEBI" id="CHEBI:57945"/>
        <dbReference type="ChEBI" id="CHEBI:58052"/>
        <dbReference type="ChEBI" id="CHEBI:58885"/>
        <dbReference type="EC" id="1.1.1.22"/>
    </reaction>
</comment>
<sequence>MRVCVIGTGYVGLVTGVCLAHIGHHVICVDNNEEKIKLMKAGQSPIYEPGLSELMHSSMKEQRLEFTSDLAKGVHHGEILFTAVGTPALTNGESDTRYVEAVARGIGENLNCGYKVIVNKSTVPIGSGDWVRMIVMEGLAKQNNPSMKVEFDVVSNPEFLREGSAVYDTFNPDRIVLGGNSKQAIDLMKNLYKPLIERKFSQDKTLPFVSLVVTDLNSAEMIKYAANAFLATKISFINEIANICDRVGADVCQVAQGIGLDSRIGSKFLKAGIGWGGSCFPKDVSALIRTANDYNYETQLLNAAVRVNKKQRLIVIEKLQQELKILKGKTIGLLGLTFKADTDDMRDAPALIIIEELNRLGAKVKAYDPIVSQSGLSHGLSGVIIETDAEMLSDKCDALVLVTDWQEFLNLDYEKMATVMINPVIIDGRNFLKREELQMAGFHYVGIGC</sequence>
<dbReference type="PIRSF" id="PIRSF000124">
    <property type="entry name" value="UDPglc_GDPman_dh"/>
    <property type="match status" value="1"/>
</dbReference>
<evidence type="ECO:0000259" key="11">
    <source>
        <dbReference type="SMART" id="SM00984"/>
    </source>
</evidence>
<feature type="binding site" evidence="9">
    <location>
        <begin position="159"/>
        <end position="162"/>
    </location>
    <ligand>
        <name>substrate</name>
    </ligand>
</feature>
<organism evidence="13">
    <name type="scientific">Atelocyanobacterium thalassa (isolate ALOHA)</name>
    <dbReference type="NCBI Taxonomy" id="1453429"/>
    <lineage>
        <taxon>Bacteria</taxon>
        <taxon>Bacillati</taxon>
        <taxon>Cyanobacteriota</taxon>
        <taxon>Cyanophyceae</taxon>
        <taxon>Oscillatoriophycideae</taxon>
        <taxon>Chroococcales</taxon>
        <taxon>Aphanothecaceae</taxon>
        <taxon>Candidatus Atelocyanobacterium</taxon>
        <taxon>Candidatus Atelocyanobacterium thalassae</taxon>
    </lineage>
</organism>
<evidence type="ECO:0000256" key="8">
    <source>
        <dbReference type="PIRSR" id="PIRSR500134-1"/>
    </source>
</evidence>
<name>D3EQU6_ATETH</name>
<dbReference type="EC" id="1.1.1.22" evidence="3 7"/>
<feature type="binding site" evidence="10">
    <location>
        <position position="282"/>
    </location>
    <ligand>
        <name>NAD(+)</name>
        <dbReference type="ChEBI" id="CHEBI:57540"/>
    </ligand>
</feature>
<dbReference type="SMART" id="SM00984">
    <property type="entry name" value="UDPG_MGDP_dh_C"/>
    <property type="match status" value="1"/>
</dbReference>
<keyword evidence="13" id="KW-1185">Reference proteome</keyword>
<feature type="active site" description="Nucleophile" evidence="8">
    <location>
        <position position="279"/>
    </location>
</feature>
<evidence type="ECO:0000256" key="5">
    <source>
        <dbReference type="ARBA" id="ARBA00023027"/>
    </source>
</evidence>
<protein>
    <recommendedName>
        <fullName evidence="3 7">UDP-glucose 6-dehydrogenase</fullName>
        <ecNumber evidence="3 7">1.1.1.22</ecNumber>
    </recommendedName>
</protein>
<dbReference type="GO" id="GO:0003979">
    <property type="term" value="F:UDP-glucose 6-dehydrogenase activity"/>
    <property type="evidence" value="ECO:0007669"/>
    <property type="project" value="UniProtKB-EC"/>
</dbReference>
<feature type="binding site" evidence="9">
    <location>
        <position position="276"/>
    </location>
    <ligand>
        <name>substrate</name>
    </ligand>
</feature>
<gene>
    <name evidence="12" type="ordered locus">UCYN_11770</name>
</gene>
<dbReference type="SUPFAM" id="SSF51735">
    <property type="entry name" value="NAD(P)-binding Rossmann-fold domains"/>
    <property type="match status" value="1"/>
</dbReference>
<feature type="binding site" evidence="9">
    <location>
        <position position="339"/>
    </location>
    <ligand>
        <name>substrate</name>
    </ligand>
</feature>
<dbReference type="PATRIC" id="fig|713887.8.peg.1104"/>
<dbReference type="GO" id="GO:0051287">
    <property type="term" value="F:NAD binding"/>
    <property type="evidence" value="ECO:0007669"/>
    <property type="project" value="InterPro"/>
</dbReference>
<dbReference type="InterPro" id="IPR001732">
    <property type="entry name" value="UDP-Glc/GDP-Man_DH_N"/>
</dbReference>
<evidence type="ECO:0000256" key="6">
    <source>
        <dbReference type="ARBA" id="ARBA00047473"/>
    </source>
</evidence>
<feature type="binding site" evidence="9">
    <location>
        <begin position="268"/>
        <end position="272"/>
    </location>
    <ligand>
        <name>substrate</name>
    </ligand>
</feature>
<feature type="binding site" evidence="10">
    <location>
        <position position="122"/>
    </location>
    <ligand>
        <name>NAD(+)</name>
        <dbReference type="ChEBI" id="CHEBI:57540"/>
    </ligand>
</feature>
<dbReference type="GO" id="GO:0006065">
    <property type="term" value="P:UDP-glucuronate biosynthetic process"/>
    <property type="evidence" value="ECO:0007669"/>
    <property type="project" value="UniProtKB-UniPathway"/>
</dbReference>
<keyword evidence="5 7" id="KW-0520">NAD</keyword>
<dbReference type="GO" id="GO:0000271">
    <property type="term" value="P:polysaccharide biosynthetic process"/>
    <property type="evidence" value="ECO:0007669"/>
    <property type="project" value="InterPro"/>
</dbReference>
<dbReference type="InterPro" id="IPR036220">
    <property type="entry name" value="UDP-Glc/GDP-Man_DH_C_sf"/>
</dbReference>
<feature type="binding site" evidence="10">
    <location>
        <position position="162"/>
    </location>
    <ligand>
        <name>NAD(+)</name>
        <dbReference type="ChEBI" id="CHEBI:57540"/>
    </ligand>
</feature>